<dbReference type="Proteomes" id="UP000288758">
    <property type="component" value="Chromosome"/>
</dbReference>
<protein>
    <submittedName>
        <fullName evidence="1">Uncharacterized protein</fullName>
    </submittedName>
</protein>
<gene>
    <name evidence="1" type="ORF">EJ065_0028</name>
</gene>
<sequence>MSERWTYGQMLPRRAGYEESWELTYRVEQLRELVGQELHLDPALAEELDDTLARLVQRNQRLRGLQRMMAADREPEDLVMHRAALEDLDRQLLQELPGLLERLRATIL</sequence>
<organism evidence="1 2">
    <name type="scientific">Corallococcus coralloides</name>
    <name type="common">Myxococcus coralloides</name>
    <dbReference type="NCBI Taxonomy" id="184914"/>
    <lineage>
        <taxon>Bacteria</taxon>
        <taxon>Pseudomonadati</taxon>
        <taxon>Myxococcota</taxon>
        <taxon>Myxococcia</taxon>
        <taxon>Myxococcales</taxon>
        <taxon>Cystobacterineae</taxon>
        <taxon>Myxococcaceae</taxon>
        <taxon>Corallococcus</taxon>
    </lineage>
</organism>
<reference evidence="1 2" key="1">
    <citation type="submission" date="2018-12" db="EMBL/GenBank/DDBJ databases">
        <title>Complete Genome Sequence of the Corallopyronin A producing Myxobacterium Corallococcus coralloides B035.</title>
        <authorList>
            <person name="Bouhired S.M."/>
            <person name="Rupp O."/>
            <person name="Blom J."/>
            <person name="Schaeberle T.F."/>
            <person name="Kehraus S."/>
            <person name="Schiefer A."/>
            <person name="Pfarr K."/>
            <person name="Goesmann A."/>
            <person name="Hoerauf A."/>
            <person name="Koenig G.M."/>
        </authorList>
    </citation>
    <scope>NUCLEOTIDE SEQUENCE [LARGE SCALE GENOMIC DNA]</scope>
    <source>
        <strain evidence="1 2">B035</strain>
    </source>
</reference>
<accession>A0A410RIG2</accession>
<evidence type="ECO:0000313" key="1">
    <source>
        <dbReference type="EMBL" id="QAT81643.1"/>
    </source>
</evidence>
<dbReference type="AlphaFoldDB" id="A0A410RIG2"/>
<dbReference type="RefSeq" id="WP_240672650.1">
    <property type="nucleotide sequence ID" value="NZ_CP034669.1"/>
</dbReference>
<dbReference type="EMBL" id="CP034669">
    <property type="protein sequence ID" value="QAT81643.1"/>
    <property type="molecule type" value="Genomic_DNA"/>
</dbReference>
<proteinExistence type="predicted"/>
<name>A0A410RIG2_CORCK</name>
<evidence type="ECO:0000313" key="2">
    <source>
        <dbReference type="Proteomes" id="UP000288758"/>
    </source>
</evidence>